<dbReference type="CDD" id="cd00054">
    <property type="entry name" value="EGF_CA"/>
    <property type="match status" value="1"/>
</dbReference>
<dbReference type="Gene3D" id="2.40.10.10">
    <property type="entry name" value="Trypsin-like serine proteases"/>
    <property type="match status" value="2"/>
</dbReference>
<dbReference type="PROSITE" id="PS00022">
    <property type="entry name" value="EGF_1"/>
    <property type="match status" value="1"/>
</dbReference>
<dbReference type="SMART" id="SM00181">
    <property type="entry name" value="EGF"/>
    <property type="match status" value="2"/>
</dbReference>
<dbReference type="PANTHER" id="PTHR24278:SF31">
    <property type="entry name" value="COAGULATION FACTOR IX"/>
    <property type="match status" value="1"/>
</dbReference>
<dbReference type="InterPro" id="IPR012224">
    <property type="entry name" value="Pept_S1A_FX"/>
</dbReference>
<dbReference type="InterPro" id="IPR033116">
    <property type="entry name" value="TRYPSIN_SER"/>
</dbReference>
<dbReference type="PANTHER" id="PTHR24278">
    <property type="entry name" value="COAGULATION FACTOR"/>
    <property type="match status" value="1"/>
</dbReference>
<evidence type="ECO:0000256" key="15">
    <source>
        <dbReference type="ARBA" id="ARBA00022837"/>
    </source>
</evidence>
<dbReference type="PROSITE" id="PS01186">
    <property type="entry name" value="EGF_2"/>
    <property type="match status" value="1"/>
</dbReference>
<dbReference type="FunFam" id="4.10.740.10:FF:000001">
    <property type="entry name" value="vitamin K-dependent protein S"/>
    <property type="match status" value="1"/>
</dbReference>
<dbReference type="InterPro" id="IPR001314">
    <property type="entry name" value="Peptidase_S1A"/>
</dbReference>
<dbReference type="PRINTS" id="PR00010">
    <property type="entry name" value="EGFBLOOD"/>
</dbReference>
<dbReference type="CDD" id="cd00190">
    <property type="entry name" value="Tryp_SPc"/>
    <property type="match status" value="1"/>
</dbReference>
<comment type="caution">
    <text evidence="29">The sequence shown here is derived from an EMBL/GenBank/DDBJ whole genome shotgun (WGS) entry which is preliminary data.</text>
</comment>
<evidence type="ECO:0000259" key="26">
    <source>
        <dbReference type="PROSITE" id="PS50026"/>
    </source>
</evidence>
<evidence type="ECO:0000256" key="13">
    <source>
        <dbReference type="ARBA" id="ARBA00022801"/>
    </source>
</evidence>
<evidence type="ECO:0000256" key="3">
    <source>
        <dbReference type="ARBA" id="ARBA00004613"/>
    </source>
</evidence>
<evidence type="ECO:0000313" key="29">
    <source>
        <dbReference type="EMBL" id="KAG5284664.1"/>
    </source>
</evidence>
<dbReference type="GO" id="GO:0005509">
    <property type="term" value="F:calcium ion binding"/>
    <property type="evidence" value="ECO:0007669"/>
    <property type="project" value="InterPro"/>
</dbReference>
<dbReference type="InterPro" id="IPR009003">
    <property type="entry name" value="Peptidase_S1_PA"/>
</dbReference>
<keyword evidence="21" id="KW-0379">Hydroxylation</keyword>
<dbReference type="SMART" id="SM00179">
    <property type="entry name" value="EGF_CA"/>
    <property type="match status" value="1"/>
</dbReference>
<dbReference type="AlphaFoldDB" id="A0AAV6HDT0"/>
<evidence type="ECO:0000256" key="12">
    <source>
        <dbReference type="ARBA" id="ARBA00022723"/>
    </source>
</evidence>
<dbReference type="InterPro" id="IPR017857">
    <property type="entry name" value="Coagulation_fac-like_Gla_dom"/>
</dbReference>
<dbReference type="GO" id="GO:0004252">
    <property type="term" value="F:serine-type endopeptidase activity"/>
    <property type="evidence" value="ECO:0007669"/>
    <property type="project" value="UniProtKB-EC"/>
</dbReference>
<comment type="function">
    <text evidence="2">Factor IX is a vitamin K-dependent plasma protein that participates in the intrinsic pathway of blood coagulation by converting factor X to its active form in the presence of Ca(2+) ions, phospholipids, and factor VIIIa.</text>
</comment>
<dbReference type="InterPro" id="IPR043504">
    <property type="entry name" value="Peptidase_S1_PA_chymotrypsin"/>
</dbReference>
<keyword evidence="18" id="KW-0865">Zymogen</keyword>
<feature type="domain" description="EGF-like" evidence="26">
    <location>
        <begin position="89"/>
        <end position="125"/>
    </location>
</feature>
<dbReference type="InterPro" id="IPR000152">
    <property type="entry name" value="EGF-type_Asp/Asn_hydroxyl_site"/>
</dbReference>
<dbReference type="Pfam" id="PF14670">
    <property type="entry name" value="FXa_inhibition"/>
    <property type="match status" value="1"/>
</dbReference>
<keyword evidence="20" id="KW-0325">Glycoprotein</keyword>
<evidence type="ECO:0000256" key="21">
    <source>
        <dbReference type="ARBA" id="ARBA00023278"/>
    </source>
</evidence>
<dbReference type="SMART" id="SM00020">
    <property type="entry name" value="Tryp_SPc"/>
    <property type="match status" value="1"/>
</dbReference>
<feature type="signal peptide" evidence="25">
    <location>
        <begin position="1"/>
        <end position="22"/>
    </location>
</feature>
<keyword evidence="8 23" id="KW-0245">EGF-like domain</keyword>
<evidence type="ECO:0000256" key="17">
    <source>
        <dbReference type="ARBA" id="ARBA00023084"/>
    </source>
</evidence>
<keyword evidence="11" id="KW-0356">Hemostasis</keyword>
<dbReference type="FunFam" id="2.10.25.10:FF:000162">
    <property type="entry name" value="Coagulation factor X (Predicted)"/>
    <property type="match status" value="1"/>
</dbReference>
<dbReference type="SUPFAM" id="SSF50494">
    <property type="entry name" value="Trypsin-like serine proteases"/>
    <property type="match status" value="1"/>
</dbReference>
<feature type="domain" description="Peptidase S1" evidence="27">
    <location>
        <begin position="271"/>
        <end position="507"/>
    </location>
</feature>
<dbReference type="GO" id="GO:0007596">
    <property type="term" value="P:blood coagulation"/>
    <property type="evidence" value="ECO:0007669"/>
    <property type="project" value="UniProtKB-KW"/>
</dbReference>
<evidence type="ECO:0000256" key="11">
    <source>
        <dbReference type="ARBA" id="ARBA00022696"/>
    </source>
</evidence>
<dbReference type="PRINTS" id="PR00001">
    <property type="entry name" value="GLABLOOD"/>
</dbReference>
<protein>
    <recommendedName>
        <fullName evidence="5">Coagulation factor IX</fullName>
        <ecNumber evidence="4">3.4.21.22</ecNumber>
    </recommendedName>
    <alternativeName>
        <fullName evidence="22">Christmas factor</fullName>
    </alternativeName>
</protein>
<keyword evidence="15" id="KW-0106">Calcium</keyword>
<evidence type="ECO:0000313" key="30">
    <source>
        <dbReference type="Proteomes" id="UP000823561"/>
    </source>
</evidence>
<evidence type="ECO:0000256" key="23">
    <source>
        <dbReference type="PROSITE-ProRule" id="PRU00076"/>
    </source>
</evidence>
<dbReference type="PROSITE" id="PS01187">
    <property type="entry name" value="EGF_CA"/>
    <property type="match status" value="1"/>
</dbReference>
<dbReference type="SMART" id="SM00069">
    <property type="entry name" value="GLA"/>
    <property type="match status" value="1"/>
</dbReference>
<evidence type="ECO:0000256" key="14">
    <source>
        <dbReference type="ARBA" id="ARBA00022825"/>
    </source>
</evidence>
<evidence type="ECO:0000256" key="10">
    <source>
        <dbReference type="ARBA" id="ARBA00022670"/>
    </source>
</evidence>
<comment type="subcellular location">
    <subcellularLocation>
        <location evidence="3">Secreted</location>
    </subcellularLocation>
</comment>
<keyword evidence="13 24" id="KW-0378">Hydrolase</keyword>
<dbReference type="PROSITE" id="PS00134">
    <property type="entry name" value="TRYPSIN_HIS"/>
    <property type="match status" value="1"/>
</dbReference>
<evidence type="ECO:0000259" key="27">
    <source>
        <dbReference type="PROSITE" id="PS50240"/>
    </source>
</evidence>
<dbReference type="InterPro" id="IPR001881">
    <property type="entry name" value="EGF-like_Ca-bd_dom"/>
</dbReference>
<evidence type="ECO:0000256" key="19">
    <source>
        <dbReference type="ARBA" id="ARBA00023157"/>
    </source>
</evidence>
<dbReference type="Pfam" id="PF00089">
    <property type="entry name" value="Trypsin"/>
    <property type="match status" value="1"/>
</dbReference>
<evidence type="ECO:0000256" key="7">
    <source>
        <dbReference type="ARBA" id="ARBA00022525"/>
    </source>
</evidence>
<dbReference type="PROSITE" id="PS50026">
    <property type="entry name" value="EGF_3"/>
    <property type="match status" value="1"/>
</dbReference>
<dbReference type="FunFam" id="2.40.10.10:FF:000013">
    <property type="entry name" value="Coagulation factor X"/>
    <property type="match status" value="1"/>
</dbReference>
<dbReference type="PROSITE" id="PS50240">
    <property type="entry name" value="TRYPSIN_DOM"/>
    <property type="match status" value="1"/>
</dbReference>
<evidence type="ECO:0000256" key="4">
    <source>
        <dbReference type="ARBA" id="ARBA00012066"/>
    </source>
</evidence>
<sequence>MEKIFLSLLVVSLLVNNWFTYGASVFVSPQTASTVLRRQRRFNSGHLEEVVQRDNLERECIEEKCNWEEAREVFEDNAKTMEFWAGYIDGDQCESSPCQNRGTCEDGMGSYVCWCPTGFGGKNCEIEIARQCAVDNGGCMHFCLEDKKRGATCACAPGYRRGADKMTCEPLSQYSCGRIGKTIKDKESGRSVTDAETVNLNDMLFNAHLNMSDQTSSENNTLDLTNSTASPESLEVNSTQQPAVNNWTIPLWHFYPTLRTIIPESSIDERIVGGDEATRGEIPWQVAIFNKTTNVMFCGGSLLSEVWVITAAHCRAESQGPLFIRVGEHDKRVTEKSERDHEVDDVILHPSYNAKKSLYNHDIALLHLRDPVIFSDYIIPICLGTKDFTEFLLRDGSMALVSGWGRTFFNRHVSHTLQKVEVPYVDRTECKRSSNDPVSRFMFCAGYKTLKKDACQGDSGGPHATKYKDTWFLTGIVSWGEECAKDGKYGIYTRISKYFHWISNVTGLTLAHTK</sequence>
<evidence type="ECO:0000256" key="6">
    <source>
        <dbReference type="ARBA" id="ARBA00022479"/>
    </source>
</evidence>
<keyword evidence="9" id="KW-0597">Phosphoprotein</keyword>
<evidence type="ECO:0000259" key="28">
    <source>
        <dbReference type="PROSITE" id="PS50998"/>
    </source>
</evidence>
<dbReference type="GO" id="GO:0006508">
    <property type="term" value="P:proteolysis"/>
    <property type="evidence" value="ECO:0007669"/>
    <property type="project" value="UniProtKB-KW"/>
</dbReference>
<dbReference type="Proteomes" id="UP000823561">
    <property type="component" value="Chromosome 2"/>
</dbReference>
<evidence type="ECO:0000256" key="8">
    <source>
        <dbReference type="ARBA" id="ARBA00022536"/>
    </source>
</evidence>
<dbReference type="InterPro" id="IPR035972">
    <property type="entry name" value="GLA-like_dom_SF"/>
</dbReference>
<dbReference type="EMBL" id="JADWDJ010000002">
    <property type="protein sequence ID" value="KAG5284664.1"/>
    <property type="molecule type" value="Genomic_DNA"/>
</dbReference>
<keyword evidence="30" id="KW-1185">Reference proteome</keyword>
<keyword evidence="16" id="KW-0460">Magnesium</keyword>
<feature type="disulfide bond" evidence="23">
    <location>
        <begin position="115"/>
        <end position="124"/>
    </location>
</feature>
<evidence type="ECO:0000256" key="18">
    <source>
        <dbReference type="ARBA" id="ARBA00023145"/>
    </source>
</evidence>
<dbReference type="Gene3D" id="4.10.740.10">
    <property type="entry name" value="Coagulation Factor IX"/>
    <property type="match status" value="1"/>
</dbReference>
<dbReference type="PROSITE" id="PS50998">
    <property type="entry name" value="GLA_2"/>
    <property type="match status" value="1"/>
</dbReference>
<dbReference type="Pfam" id="PF00008">
    <property type="entry name" value="EGF"/>
    <property type="match status" value="1"/>
</dbReference>
<dbReference type="PIRSF" id="PIRSF001143">
    <property type="entry name" value="Factor_X"/>
    <property type="match status" value="1"/>
</dbReference>
<keyword evidence="19 23" id="KW-1015">Disulfide bond</keyword>
<dbReference type="InterPro" id="IPR018097">
    <property type="entry name" value="EGF_Ca-bd_CS"/>
</dbReference>
<evidence type="ECO:0000256" key="2">
    <source>
        <dbReference type="ARBA" id="ARBA00002741"/>
    </source>
</evidence>
<accession>A0AAV6HDT0</accession>
<dbReference type="InterPro" id="IPR000294">
    <property type="entry name" value="GLA_domain"/>
</dbReference>
<keyword evidence="10 24" id="KW-0645">Protease</keyword>
<keyword evidence="17" id="KW-0094">Blood coagulation</keyword>
<evidence type="ECO:0000256" key="24">
    <source>
        <dbReference type="RuleBase" id="RU363034"/>
    </source>
</evidence>
<feature type="domain" description="Gla" evidence="28">
    <location>
        <begin position="43"/>
        <end position="89"/>
    </location>
</feature>
<evidence type="ECO:0000256" key="22">
    <source>
        <dbReference type="ARBA" id="ARBA00031357"/>
    </source>
</evidence>
<dbReference type="Gene3D" id="2.10.25.10">
    <property type="entry name" value="Laminin"/>
    <property type="match status" value="2"/>
</dbReference>
<evidence type="ECO:0000256" key="1">
    <source>
        <dbReference type="ARBA" id="ARBA00001368"/>
    </source>
</evidence>
<keyword evidence="7" id="KW-0964">Secreted</keyword>
<name>A0AAV6HDT0_9TELE</name>
<reference evidence="29" key="1">
    <citation type="submission" date="2020-10" db="EMBL/GenBank/DDBJ databases">
        <title>Chromosome-scale genome assembly of the Allis shad, Alosa alosa.</title>
        <authorList>
            <person name="Margot Z."/>
            <person name="Christophe K."/>
            <person name="Cabau C."/>
            <person name="Louis A."/>
            <person name="Berthelot C."/>
            <person name="Parey E."/>
            <person name="Roest Crollius H."/>
            <person name="Montfort J."/>
            <person name="Robinson-Rechavi M."/>
            <person name="Bucao C."/>
            <person name="Bouchez O."/>
            <person name="Gislard M."/>
            <person name="Lluch J."/>
            <person name="Milhes M."/>
            <person name="Lampietro C."/>
            <person name="Lopez Roques C."/>
            <person name="Donnadieu C."/>
            <person name="Braasch I."/>
            <person name="Desvignes T."/>
            <person name="Postlethwait J."/>
            <person name="Bobe J."/>
            <person name="Guiguen Y."/>
        </authorList>
    </citation>
    <scope>NUCLEOTIDE SEQUENCE</scope>
    <source>
        <strain evidence="29">M-15738</strain>
        <tissue evidence="29">Blood</tissue>
    </source>
</reference>
<evidence type="ECO:0000256" key="20">
    <source>
        <dbReference type="ARBA" id="ARBA00023180"/>
    </source>
</evidence>
<dbReference type="Pfam" id="PF00594">
    <property type="entry name" value="Gla"/>
    <property type="match status" value="1"/>
</dbReference>
<dbReference type="InterPro" id="IPR050442">
    <property type="entry name" value="Peptidase_S1_coag_factors"/>
</dbReference>
<dbReference type="PROSITE" id="PS00135">
    <property type="entry name" value="TRYPSIN_SER"/>
    <property type="match status" value="1"/>
</dbReference>
<evidence type="ECO:0000256" key="16">
    <source>
        <dbReference type="ARBA" id="ARBA00022842"/>
    </source>
</evidence>
<proteinExistence type="predicted"/>
<dbReference type="PRINTS" id="PR00722">
    <property type="entry name" value="CHYMOTRYPSIN"/>
</dbReference>
<dbReference type="SUPFAM" id="SSF57630">
    <property type="entry name" value="GLA-domain"/>
    <property type="match status" value="1"/>
</dbReference>
<evidence type="ECO:0000256" key="5">
    <source>
        <dbReference type="ARBA" id="ARBA00019454"/>
    </source>
</evidence>
<keyword evidence="25" id="KW-0732">Signal</keyword>
<keyword evidence="6" id="KW-0301">Gamma-carboxyglutamic acid</keyword>
<feature type="chain" id="PRO_5043529217" description="Coagulation factor IX" evidence="25">
    <location>
        <begin position="23"/>
        <end position="514"/>
    </location>
</feature>
<organism evidence="29 30">
    <name type="scientific">Alosa alosa</name>
    <name type="common">allis shad</name>
    <dbReference type="NCBI Taxonomy" id="278164"/>
    <lineage>
        <taxon>Eukaryota</taxon>
        <taxon>Metazoa</taxon>
        <taxon>Chordata</taxon>
        <taxon>Craniata</taxon>
        <taxon>Vertebrata</taxon>
        <taxon>Euteleostomi</taxon>
        <taxon>Actinopterygii</taxon>
        <taxon>Neopterygii</taxon>
        <taxon>Teleostei</taxon>
        <taxon>Clupei</taxon>
        <taxon>Clupeiformes</taxon>
        <taxon>Clupeoidei</taxon>
        <taxon>Clupeidae</taxon>
        <taxon>Alosa</taxon>
    </lineage>
</organism>
<dbReference type="InterPro" id="IPR018114">
    <property type="entry name" value="TRYPSIN_HIS"/>
</dbReference>
<dbReference type="SUPFAM" id="SSF57196">
    <property type="entry name" value="EGF/Laminin"/>
    <property type="match status" value="1"/>
</dbReference>
<dbReference type="PROSITE" id="PS00010">
    <property type="entry name" value="ASX_HYDROXYL"/>
    <property type="match status" value="1"/>
</dbReference>
<comment type="catalytic activity">
    <reaction evidence="1">
        <text>Selective cleavage of Arg-|-Ile bond in factor X to form factor Xa.</text>
        <dbReference type="EC" id="3.4.21.22"/>
    </reaction>
</comment>
<evidence type="ECO:0000256" key="25">
    <source>
        <dbReference type="SAM" id="SignalP"/>
    </source>
</evidence>
<dbReference type="InterPro" id="IPR001254">
    <property type="entry name" value="Trypsin_dom"/>
</dbReference>
<dbReference type="PROSITE" id="PS00011">
    <property type="entry name" value="GLA_1"/>
    <property type="match status" value="1"/>
</dbReference>
<dbReference type="GO" id="GO:0005615">
    <property type="term" value="C:extracellular space"/>
    <property type="evidence" value="ECO:0007669"/>
    <property type="project" value="TreeGrafter"/>
</dbReference>
<keyword evidence="12" id="KW-0479">Metal-binding</keyword>
<keyword evidence="14 24" id="KW-0720">Serine protease</keyword>
<gene>
    <name evidence="29" type="ORF">AALO_G00029140</name>
</gene>
<evidence type="ECO:0000256" key="9">
    <source>
        <dbReference type="ARBA" id="ARBA00022553"/>
    </source>
</evidence>
<dbReference type="InterPro" id="IPR000742">
    <property type="entry name" value="EGF"/>
</dbReference>
<comment type="caution">
    <text evidence="23">Lacks conserved residue(s) required for the propagation of feature annotation.</text>
</comment>
<dbReference type="EC" id="3.4.21.22" evidence="4"/>